<dbReference type="SUPFAM" id="SSF55961">
    <property type="entry name" value="Bet v1-like"/>
    <property type="match status" value="1"/>
</dbReference>
<dbReference type="OrthoDB" id="8117292at2"/>
<dbReference type="Pfam" id="PF08327">
    <property type="entry name" value="AHSA1"/>
    <property type="match status" value="1"/>
</dbReference>
<name>A0A4Q7M760_9MICO</name>
<evidence type="ECO:0000313" key="3">
    <source>
        <dbReference type="EMBL" id="RZS63351.1"/>
    </source>
</evidence>
<dbReference type="EMBL" id="SGWY01000005">
    <property type="protein sequence ID" value="RZS63351.1"/>
    <property type="molecule type" value="Genomic_DNA"/>
</dbReference>
<sequence>MTAKATGHYTLKPDGLYLQFDRLFRAPIEEVWFSLTNPTAMQGWIGTYTGRPETGGVRFRMGFEGEEGEWQNVSILECAPPHRFLADSGPGPTGIRVFSHLREAGGMTTLTFGHRLPNPADAATMGPGWDYYLDRLMASHAGRPLPEWEQYYPALAEHYQELHVPEGARH</sequence>
<gene>
    <name evidence="3" type="ORF">EV187_3666</name>
</gene>
<evidence type="ECO:0000259" key="2">
    <source>
        <dbReference type="Pfam" id="PF08327"/>
    </source>
</evidence>
<comment type="similarity">
    <text evidence="1">Belongs to the AHA1 family.</text>
</comment>
<feature type="domain" description="Activator of Hsp90 ATPase homologue 1/2-like C-terminal" evidence="2">
    <location>
        <begin position="25"/>
        <end position="138"/>
    </location>
</feature>
<dbReference type="AlphaFoldDB" id="A0A4Q7M760"/>
<dbReference type="Gene3D" id="3.30.530.20">
    <property type="match status" value="1"/>
</dbReference>
<organism evidence="3 4">
    <name type="scientific">Agromyces ramosus</name>
    <dbReference type="NCBI Taxonomy" id="33879"/>
    <lineage>
        <taxon>Bacteria</taxon>
        <taxon>Bacillati</taxon>
        <taxon>Actinomycetota</taxon>
        <taxon>Actinomycetes</taxon>
        <taxon>Micrococcales</taxon>
        <taxon>Microbacteriaceae</taxon>
        <taxon>Agromyces</taxon>
    </lineage>
</organism>
<dbReference type="Proteomes" id="UP000293289">
    <property type="component" value="Unassembled WGS sequence"/>
</dbReference>
<comment type="caution">
    <text evidence="3">The sequence shown here is derived from an EMBL/GenBank/DDBJ whole genome shotgun (WGS) entry which is preliminary data.</text>
</comment>
<accession>A0A4Q7M760</accession>
<evidence type="ECO:0000313" key="4">
    <source>
        <dbReference type="Proteomes" id="UP000293289"/>
    </source>
</evidence>
<dbReference type="InterPro" id="IPR023393">
    <property type="entry name" value="START-like_dom_sf"/>
</dbReference>
<dbReference type="RefSeq" id="WP_130354512.1">
    <property type="nucleotide sequence ID" value="NZ_SGWY01000005.1"/>
</dbReference>
<reference evidence="3 4" key="1">
    <citation type="submission" date="2019-02" db="EMBL/GenBank/DDBJ databases">
        <title>Genomic Encyclopedia of Type Strains, Phase IV (KMG-IV): sequencing the most valuable type-strain genomes for metagenomic binning, comparative biology and taxonomic classification.</title>
        <authorList>
            <person name="Goeker M."/>
        </authorList>
    </citation>
    <scope>NUCLEOTIDE SEQUENCE [LARGE SCALE GENOMIC DNA]</scope>
    <source>
        <strain evidence="3 4">DSM 43045</strain>
    </source>
</reference>
<evidence type="ECO:0000256" key="1">
    <source>
        <dbReference type="ARBA" id="ARBA00006817"/>
    </source>
</evidence>
<dbReference type="InterPro" id="IPR013538">
    <property type="entry name" value="ASHA1/2-like_C"/>
</dbReference>
<keyword evidence="4" id="KW-1185">Reference proteome</keyword>
<proteinExistence type="inferred from homology"/>
<protein>
    <submittedName>
        <fullName evidence="3">Uncharacterized protein YndB with AHSA1/START domain</fullName>
    </submittedName>
</protein>